<evidence type="ECO:0000256" key="2">
    <source>
        <dbReference type="ARBA" id="ARBA00022833"/>
    </source>
</evidence>
<dbReference type="EMBL" id="JABBNT010000002">
    <property type="protein sequence ID" value="NMM44169.1"/>
    <property type="molecule type" value="Genomic_DNA"/>
</dbReference>
<dbReference type="PROSITE" id="PS51788">
    <property type="entry name" value="CULT"/>
    <property type="match status" value="1"/>
</dbReference>
<sequence length="124" mass="13784">MLESDIQGKPSSDVNESLSDDDRLFCAACGHPITRSAHAVARRGTHEHTVFNPMGRLFVIRCFSRATGAAAWGDATTEFSWFPGFAWQYALCRGCAEHIGWVYTNADSAFFGLIRQALTDRPKR</sequence>
<proteinExistence type="predicted"/>
<protein>
    <recommendedName>
        <fullName evidence="3">CULT domain-containing protein</fullName>
    </recommendedName>
</protein>
<dbReference type="AlphaFoldDB" id="A0A7Y0HGB4"/>
<dbReference type="Proteomes" id="UP000539372">
    <property type="component" value="Unassembled WGS sequence"/>
</dbReference>
<accession>A0A7Y0HGB4</accession>
<feature type="domain" description="CULT" evidence="3">
    <location>
        <begin position="21"/>
        <end position="122"/>
    </location>
</feature>
<dbReference type="FunFam" id="2.170.150.20:FF:000007">
    <property type="entry name" value="Protein cereblon"/>
    <property type="match status" value="1"/>
</dbReference>
<gene>
    <name evidence="4" type="ORF">HH303_06755</name>
</gene>
<dbReference type="Pfam" id="PF03226">
    <property type="entry name" value="Yippee-Mis18"/>
    <property type="match status" value="1"/>
</dbReference>
<keyword evidence="2" id="KW-0862">Zinc</keyword>
<keyword evidence="5" id="KW-1185">Reference proteome</keyword>
<dbReference type="InterPro" id="IPR004910">
    <property type="entry name" value="Yippee/Mis18/Cereblon"/>
</dbReference>
<dbReference type="InterPro" id="IPR034750">
    <property type="entry name" value="CULT"/>
</dbReference>
<evidence type="ECO:0000313" key="4">
    <source>
        <dbReference type="EMBL" id="NMM44169.1"/>
    </source>
</evidence>
<dbReference type="RefSeq" id="WP_169624472.1">
    <property type="nucleotide sequence ID" value="NZ_JABBNT010000002.1"/>
</dbReference>
<reference evidence="4 5" key="1">
    <citation type="submission" date="2020-04" db="EMBL/GenBank/DDBJ databases">
        <title>Rhodospirillaceae bacterium KN72 isolated from deep sea.</title>
        <authorList>
            <person name="Zhang D.-C."/>
        </authorList>
    </citation>
    <scope>NUCLEOTIDE SEQUENCE [LARGE SCALE GENOMIC DNA]</scope>
    <source>
        <strain evidence="4 5">KN72</strain>
    </source>
</reference>
<evidence type="ECO:0000259" key="3">
    <source>
        <dbReference type="PROSITE" id="PS51788"/>
    </source>
</evidence>
<evidence type="ECO:0000256" key="1">
    <source>
        <dbReference type="ARBA" id="ARBA00022723"/>
    </source>
</evidence>
<name>A0A7Y0HGB4_9PROT</name>
<organism evidence="4 5">
    <name type="scientific">Pacificispira spongiicola</name>
    <dbReference type="NCBI Taxonomy" id="2729598"/>
    <lineage>
        <taxon>Bacteria</taxon>
        <taxon>Pseudomonadati</taxon>
        <taxon>Pseudomonadota</taxon>
        <taxon>Alphaproteobacteria</taxon>
        <taxon>Rhodospirillales</taxon>
        <taxon>Rhodospirillaceae</taxon>
        <taxon>Pacificispira</taxon>
    </lineage>
</organism>
<dbReference type="CDD" id="cd15777">
    <property type="entry name" value="CRBN_C_like"/>
    <property type="match status" value="1"/>
</dbReference>
<dbReference type="Gene3D" id="2.170.150.20">
    <property type="entry name" value="Peptide methionine sulfoxide reductase"/>
    <property type="match status" value="1"/>
</dbReference>
<comment type="caution">
    <text evidence="4">The sequence shown here is derived from an EMBL/GenBank/DDBJ whole genome shotgun (WGS) entry which is preliminary data.</text>
</comment>
<evidence type="ECO:0000313" key="5">
    <source>
        <dbReference type="Proteomes" id="UP000539372"/>
    </source>
</evidence>
<keyword evidence="1" id="KW-0479">Metal-binding</keyword>